<dbReference type="EMBL" id="OZ035825">
    <property type="protein sequence ID" value="CAL1601356.1"/>
    <property type="molecule type" value="Genomic_DNA"/>
</dbReference>
<accession>A0AAV2LIL2</accession>
<gene>
    <name evidence="1" type="ORF">KC01_LOCUS29341</name>
</gene>
<reference evidence="1 2" key="1">
    <citation type="submission" date="2024-04" db="EMBL/GenBank/DDBJ databases">
        <authorList>
            <person name="Waldvogel A.-M."/>
            <person name="Schoenle A."/>
        </authorList>
    </citation>
    <scope>NUCLEOTIDE SEQUENCE [LARGE SCALE GENOMIC DNA]</scope>
</reference>
<evidence type="ECO:0000313" key="2">
    <source>
        <dbReference type="Proteomes" id="UP001497482"/>
    </source>
</evidence>
<name>A0AAV2LIL2_KNICA</name>
<sequence length="81" mass="8996">MEEQIAVEAVKTEKVKSYVASLCFGGSVFADRRERAAGLEVHRAATGEEKHIGHHLFITLTPSVHCQGDQSEWGRGRMKMV</sequence>
<protein>
    <submittedName>
        <fullName evidence="1">Uncharacterized protein</fullName>
    </submittedName>
</protein>
<organism evidence="1 2">
    <name type="scientific">Knipowitschia caucasica</name>
    <name type="common">Caucasian dwarf goby</name>
    <name type="synonym">Pomatoschistus caucasicus</name>
    <dbReference type="NCBI Taxonomy" id="637954"/>
    <lineage>
        <taxon>Eukaryota</taxon>
        <taxon>Metazoa</taxon>
        <taxon>Chordata</taxon>
        <taxon>Craniata</taxon>
        <taxon>Vertebrata</taxon>
        <taxon>Euteleostomi</taxon>
        <taxon>Actinopterygii</taxon>
        <taxon>Neopterygii</taxon>
        <taxon>Teleostei</taxon>
        <taxon>Neoteleostei</taxon>
        <taxon>Acanthomorphata</taxon>
        <taxon>Gobiaria</taxon>
        <taxon>Gobiiformes</taxon>
        <taxon>Gobioidei</taxon>
        <taxon>Gobiidae</taxon>
        <taxon>Gobiinae</taxon>
        <taxon>Knipowitschia</taxon>
    </lineage>
</organism>
<proteinExistence type="predicted"/>
<evidence type="ECO:0000313" key="1">
    <source>
        <dbReference type="EMBL" id="CAL1601356.1"/>
    </source>
</evidence>
<keyword evidence="2" id="KW-1185">Reference proteome</keyword>
<dbReference type="Proteomes" id="UP001497482">
    <property type="component" value="Chromosome 3"/>
</dbReference>
<dbReference type="AlphaFoldDB" id="A0AAV2LIL2"/>